<dbReference type="GO" id="GO:0003724">
    <property type="term" value="F:RNA helicase activity"/>
    <property type="evidence" value="ECO:0007669"/>
    <property type="project" value="EnsemblFungi"/>
</dbReference>
<dbReference type="STRING" id="1071382.H2ANQ1"/>
<dbReference type="InParanoid" id="H2ANQ1"/>
<dbReference type="Proteomes" id="UP000005220">
    <property type="component" value="Chromosome 1"/>
</dbReference>
<dbReference type="GeneID" id="13886068"/>
<dbReference type="GO" id="GO:0003676">
    <property type="term" value="F:nucleic acid binding"/>
    <property type="evidence" value="ECO:0007669"/>
    <property type="project" value="InterPro"/>
</dbReference>
<dbReference type="Pfam" id="PF01585">
    <property type="entry name" value="G-patch"/>
    <property type="match status" value="1"/>
</dbReference>
<dbReference type="EMBL" id="HE650821">
    <property type="protein sequence ID" value="CCF56001.1"/>
    <property type="molecule type" value="Genomic_DNA"/>
</dbReference>
<dbReference type="PROSITE" id="PS50174">
    <property type="entry name" value="G_PATCH"/>
    <property type="match status" value="1"/>
</dbReference>
<accession>H2ANQ1</accession>
<dbReference type="HOGENOM" id="CLU_434104_0_0_1"/>
<dbReference type="PANTHER" id="PTHR23329">
    <property type="entry name" value="TUFTELIN-INTERACTING PROTEIN 11-RELATED"/>
    <property type="match status" value="1"/>
</dbReference>
<dbReference type="AlphaFoldDB" id="H2ANQ1"/>
<dbReference type="FunCoup" id="H2ANQ1">
    <property type="interactions" value="971"/>
</dbReference>
<sequence>MDREKRVNDDYANDEAPLLTKKLKKESDKADEFSKTYGIGAKLLAKMGFVSGQGLGKSNSGIVNPIDATTNANVGNRKAGLGMVSVSQGDYYSSSEESSDNDPTNKAFVTFDKKGTQSIADDIQDDDGMNYVLVEKLKGLNIITTEDASLLSESKNSLSKQDTSNFLQELRGVEEKLASIDAQLSIIETEFKDLRHEETLLRNVKTSFMQDHSSLEGCANSIMALSDSELIDKMMSKLLQEKLGPVNAWDALDGVCNNKKNIFLLNVSPIIDFLKYNLAEEDDSLNRTQTAIFKACYDMLLPYWKNFNLTSLDNIDNIISILINYEEVLKFIKSYAFIIENFIEPKLVEALQLWDIDSDNDASINPSIYLLDMVLVIDIHESNIRCKLKGILENKLVLFCHQWLKDSKIKSERNLVFVKEFIGVDDFNKIVRKIILPEFLGSKWSYHFDFNNELRSFSSLIDSDEPSESIDFVRRLITSRPLFVLEDYNHLIKGVFNEINKIIYQWLLYYDNGTTTYWFNWLVNKIFRNTQPIGQELVEIVKTLKFLVGYNGNNDKLKYLNENCICDENFDVKNILKDAEKPLDRNETHEYNMHNIPTKKVAVTFREVVEDYCEDRGYLLKKLPNAYIQLSDIHNSLVPVFEVTNEINKKKKSIAIKNDVVWVNTGDEYEPIYLWQLELS</sequence>
<dbReference type="KEGG" id="kaf:KAFR_0A05660"/>
<organism evidence="3 4">
    <name type="scientific">Kazachstania africana (strain ATCC 22294 / BCRC 22015 / CBS 2517 / CECT 1963 / NBRC 1671 / NRRL Y-8276)</name>
    <name type="common">Yeast</name>
    <name type="synonym">Kluyveromyces africanus</name>
    <dbReference type="NCBI Taxonomy" id="1071382"/>
    <lineage>
        <taxon>Eukaryota</taxon>
        <taxon>Fungi</taxon>
        <taxon>Dikarya</taxon>
        <taxon>Ascomycota</taxon>
        <taxon>Saccharomycotina</taxon>
        <taxon>Saccharomycetes</taxon>
        <taxon>Saccharomycetales</taxon>
        <taxon>Saccharomycetaceae</taxon>
        <taxon>Kazachstania</taxon>
    </lineage>
</organism>
<dbReference type="PANTHER" id="PTHR23329:SF1">
    <property type="entry name" value="TUFTELIN-INTERACTING PROTEIN 11"/>
    <property type="match status" value="1"/>
</dbReference>
<dbReference type="SMART" id="SM00443">
    <property type="entry name" value="G_patch"/>
    <property type="match status" value="1"/>
</dbReference>
<gene>
    <name evidence="3" type="primary">KAFR0A05660</name>
    <name evidence="3" type="ORF">KAFR_0A05660</name>
</gene>
<dbReference type="GO" id="GO:0071008">
    <property type="term" value="C:U2-type post-mRNA release spliceosomal complex"/>
    <property type="evidence" value="ECO:0007669"/>
    <property type="project" value="EnsemblFungi"/>
</dbReference>
<reference evidence="3 4" key="1">
    <citation type="journal article" date="2011" name="Proc. Natl. Acad. Sci. U.S.A.">
        <title>Evolutionary erosion of yeast sex chromosomes by mating-type switching accidents.</title>
        <authorList>
            <person name="Gordon J.L."/>
            <person name="Armisen D."/>
            <person name="Proux-Wera E."/>
            <person name="Oheigeartaigh S.S."/>
            <person name="Byrne K.P."/>
            <person name="Wolfe K.H."/>
        </authorList>
    </citation>
    <scope>NUCLEOTIDE SEQUENCE [LARGE SCALE GENOMIC DNA]</scope>
    <source>
        <strain evidence="4">ATCC 22294 / BCRC 22015 / CBS 2517 / CECT 1963 / NBRC 1671 / NRRL Y-8276</strain>
    </source>
</reference>
<dbReference type="OrthoDB" id="4822at2759"/>
<dbReference type="eggNOG" id="KOG2184">
    <property type="taxonomic scope" value="Eukaryota"/>
</dbReference>
<feature type="domain" description="G-patch" evidence="2">
    <location>
        <begin position="36"/>
        <end position="86"/>
    </location>
</feature>
<protein>
    <recommendedName>
        <fullName evidence="2">G-patch domain-containing protein</fullName>
    </recommendedName>
</protein>
<dbReference type="GO" id="GO:0005730">
    <property type="term" value="C:nucleolus"/>
    <property type="evidence" value="ECO:0007669"/>
    <property type="project" value="EnsemblFungi"/>
</dbReference>
<dbReference type="GO" id="GO:0000349">
    <property type="term" value="P:generation of catalytic spliceosome for first transesterification step"/>
    <property type="evidence" value="ECO:0007669"/>
    <property type="project" value="EnsemblFungi"/>
</dbReference>
<keyword evidence="4" id="KW-1185">Reference proteome</keyword>
<dbReference type="InterPro" id="IPR045211">
    <property type="entry name" value="TFP11/STIP/Ntr1"/>
</dbReference>
<feature type="region of interest" description="Disordered" evidence="1">
    <location>
        <begin position="1"/>
        <end position="25"/>
    </location>
</feature>
<dbReference type="RefSeq" id="XP_003955136.1">
    <property type="nucleotide sequence ID" value="XM_003955087.1"/>
</dbReference>
<dbReference type="GO" id="GO:0000781">
    <property type="term" value="C:chromosome, telomeric region"/>
    <property type="evidence" value="ECO:0007669"/>
    <property type="project" value="EnsemblFungi"/>
</dbReference>
<proteinExistence type="predicted"/>
<evidence type="ECO:0000259" key="2">
    <source>
        <dbReference type="PROSITE" id="PS50174"/>
    </source>
</evidence>
<evidence type="ECO:0000313" key="3">
    <source>
        <dbReference type="EMBL" id="CCF56001.1"/>
    </source>
</evidence>
<dbReference type="GO" id="GO:2001033">
    <property type="term" value="P:negative regulation of double-strand break repair via nonhomologous end joining"/>
    <property type="evidence" value="ECO:0007669"/>
    <property type="project" value="EnsemblFungi"/>
</dbReference>
<dbReference type="InterPro" id="IPR000467">
    <property type="entry name" value="G_patch_dom"/>
</dbReference>
<evidence type="ECO:0000256" key="1">
    <source>
        <dbReference type="SAM" id="MobiDB-lite"/>
    </source>
</evidence>
<name>H2ANQ1_KAZAF</name>
<dbReference type="GO" id="GO:0000390">
    <property type="term" value="P:spliceosomal complex disassembly"/>
    <property type="evidence" value="ECO:0007669"/>
    <property type="project" value="EnsemblFungi"/>
</dbReference>
<evidence type="ECO:0000313" key="4">
    <source>
        <dbReference type="Proteomes" id="UP000005220"/>
    </source>
</evidence>